<protein>
    <submittedName>
        <fullName evidence="2">Uncharacterized protein</fullName>
    </submittedName>
</protein>
<dbReference type="OrthoDB" id="4156902at2759"/>
<name>A0A3N4INI4_ASCIM</name>
<dbReference type="AlphaFoldDB" id="A0A3N4INI4"/>
<reference evidence="2 3" key="1">
    <citation type="journal article" date="2018" name="Nat. Ecol. Evol.">
        <title>Pezizomycetes genomes reveal the molecular basis of ectomycorrhizal truffle lifestyle.</title>
        <authorList>
            <person name="Murat C."/>
            <person name="Payen T."/>
            <person name="Noel B."/>
            <person name="Kuo A."/>
            <person name="Morin E."/>
            <person name="Chen J."/>
            <person name="Kohler A."/>
            <person name="Krizsan K."/>
            <person name="Balestrini R."/>
            <person name="Da Silva C."/>
            <person name="Montanini B."/>
            <person name="Hainaut M."/>
            <person name="Levati E."/>
            <person name="Barry K.W."/>
            <person name="Belfiori B."/>
            <person name="Cichocki N."/>
            <person name="Clum A."/>
            <person name="Dockter R.B."/>
            <person name="Fauchery L."/>
            <person name="Guy J."/>
            <person name="Iotti M."/>
            <person name="Le Tacon F."/>
            <person name="Lindquist E.A."/>
            <person name="Lipzen A."/>
            <person name="Malagnac F."/>
            <person name="Mello A."/>
            <person name="Molinier V."/>
            <person name="Miyauchi S."/>
            <person name="Poulain J."/>
            <person name="Riccioni C."/>
            <person name="Rubini A."/>
            <person name="Sitrit Y."/>
            <person name="Splivallo R."/>
            <person name="Traeger S."/>
            <person name="Wang M."/>
            <person name="Zifcakova L."/>
            <person name="Wipf D."/>
            <person name="Zambonelli A."/>
            <person name="Paolocci F."/>
            <person name="Nowrousian M."/>
            <person name="Ottonello S."/>
            <person name="Baldrian P."/>
            <person name="Spatafora J.W."/>
            <person name="Henrissat B."/>
            <person name="Nagy L.G."/>
            <person name="Aury J.M."/>
            <person name="Wincker P."/>
            <person name="Grigoriev I.V."/>
            <person name="Bonfante P."/>
            <person name="Martin F.M."/>
        </authorList>
    </citation>
    <scope>NUCLEOTIDE SEQUENCE [LARGE SCALE GENOMIC DNA]</scope>
    <source>
        <strain evidence="2 3">RN42</strain>
    </source>
</reference>
<organism evidence="2 3">
    <name type="scientific">Ascobolus immersus RN42</name>
    <dbReference type="NCBI Taxonomy" id="1160509"/>
    <lineage>
        <taxon>Eukaryota</taxon>
        <taxon>Fungi</taxon>
        <taxon>Dikarya</taxon>
        <taxon>Ascomycota</taxon>
        <taxon>Pezizomycotina</taxon>
        <taxon>Pezizomycetes</taxon>
        <taxon>Pezizales</taxon>
        <taxon>Ascobolaceae</taxon>
        <taxon>Ascobolus</taxon>
    </lineage>
</organism>
<sequence>MAPTTRRSARLNNVALASPLHTPRRNRVAKAPSSRKQRGPNLSIAQRGFIVGSALSGAPTAEIAKTVGRPDTTVRKVVSRTAQRMSVPIEDFVEGKVEPGEVLKDEILEDAPRPGRPKKEDEHIPGREGSTGERDGSWEALDRRLIEQVAQREQLRLEVELGEALAAKAAELGDGLGNE</sequence>
<feature type="compositionally biased region" description="Basic residues" evidence="1">
    <location>
        <begin position="22"/>
        <end position="38"/>
    </location>
</feature>
<evidence type="ECO:0000256" key="1">
    <source>
        <dbReference type="SAM" id="MobiDB-lite"/>
    </source>
</evidence>
<proteinExistence type="predicted"/>
<evidence type="ECO:0000313" key="3">
    <source>
        <dbReference type="Proteomes" id="UP000275078"/>
    </source>
</evidence>
<feature type="region of interest" description="Disordered" evidence="1">
    <location>
        <begin position="1"/>
        <end position="44"/>
    </location>
</feature>
<evidence type="ECO:0000313" key="2">
    <source>
        <dbReference type="EMBL" id="RPA87713.1"/>
    </source>
</evidence>
<feature type="region of interest" description="Disordered" evidence="1">
    <location>
        <begin position="105"/>
        <end position="139"/>
    </location>
</feature>
<keyword evidence="3" id="KW-1185">Reference proteome</keyword>
<dbReference type="EMBL" id="ML119646">
    <property type="protein sequence ID" value="RPA87713.1"/>
    <property type="molecule type" value="Genomic_DNA"/>
</dbReference>
<gene>
    <name evidence="2" type="ORF">BJ508DRAFT_371986</name>
</gene>
<accession>A0A3N4INI4</accession>
<dbReference type="Proteomes" id="UP000275078">
    <property type="component" value="Unassembled WGS sequence"/>
</dbReference>